<dbReference type="EMBL" id="BLAX01000001">
    <property type="protein sequence ID" value="GET32766.1"/>
    <property type="molecule type" value="Genomic_DNA"/>
</dbReference>
<dbReference type="PANTHER" id="PTHR31270:SF1">
    <property type="entry name" value="GLUTAMINYL-PEPTIDE CYCLOTRANSFERASE"/>
    <property type="match status" value="1"/>
</dbReference>
<reference evidence="1 2" key="1">
    <citation type="submission" date="2019-10" db="EMBL/GenBank/DDBJ databases">
        <title>Prolixibacter strains distinguished by the presence of nitrate reductase genes were adept at nitrate-dependent anaerobic corrosion of metallic iron and carbon steel.</title>
        <authorList>
            <person name="Iino T."/>
            <person name="Shono N."/>
            <person name="Ito K."/>
            <person name="Nakamura R."/>
            <person name="Sueoka K."/>
            <person name="Harayama S."/>
            <person name="Ohkuma M."/>
        </authorList>
    </citation>
    <scope>NUCLEOTIDE SEQUENCE [LARGE SCALE GENOMIC DNA]</scope>
    <source>
        <strain evidence="1 2">JCM 13498</strain>
    </source>
</reference>
<proteinExistence type="predicted"/>
<keyword evidence="2" id="KW-1185">Reference proteome</keyword>
<sequence>MTIQTKTNVKNGTIQNITVEVDGKTYFSGKTLENEIKVATHQMSMGKHSIKVTAIKTDSVTGENYSDFTIVSDTKPVDYTYKITATYPHNTKFFTEGLLIHDGYLYEGTGEKGQSVIAKQILKTGKIVQEKKLDNKYFGEGISILNNKLYQLTYKAQTGFIYNAKTFDKTGDWHFDAKEGWGLTNDGTNLIMSDGTENLRFLNPDNLQVIKTLSVYDNKGAVKFLNELEYINGEIWANVWTTNTIVRIDPNNGKVLGRIDLTGLLSVMYRDENKPIDVLNGIAWDAKTNAIYVTGKLWPKLFEIVPVKK</sequence>
<keyword evidence="1" id="KW-0808">Transferase</keyword>
<dbReference type="Proteomes" id="UP000391834">
    <property type="component" value="Unassembled WGS sequence"/>
</dbReference>
<dbReference type="GO" id="GO:0016603">
    <property type="term" value="F:glutaminyl-peptide cyclotransferase activity"/>
    <property type="evidence" value="ECO:0007669"/>
    <property type="project" value="InterPro"/>
</dbReference>
<evidence type="ECO:0000313" key="1">
    <source>
        <dbReference type="EMBL" id="GET32766.1"/>
    </source>
</evidence>
<dbReference type="AlphaFoldDB" id="A0A5M4AYT8"/>
<dbReference type="Gene3D" id="2.130.10.10">
    <property type="entry name" value="YVTN repeat-like/Quinoprotein amine dehydrogenase"/>
    <property type="match status" value="1"/>
</dbReference>
<dbReference type="InterPro" id="IPR015943">
    <property type="entry name" value="WD40/YVTN_repeat-like_dom_sf"/>
</dbReference>
<evidence type="ECO:0000313" key="2">
    <source>
        <dbReference type="Proteomes" id="UP000391834"/>
    </source>
</evidence>
<accession>A0A5M4AYT8</accession>
<gene>
    <name evidence="1" type="ORF">PbJCM13498_16290</name>
</gene>
<dbReference type="SUPFAM" id="SSF50969">
    <property type="entry name" value="YVTN repeat-like/Quinoprotein amine dehydrogenase"/>
    <property type="match status" value="1"/>
</dbReference>
<comment type="caution">
    <text evidence="1">The sequence shown here is derived from an EMBL/GenBank/DDBJ whole genome shotgun (WGS) entry which is preliminary data.</text>
</comment>
<dbReference type="PANTHER" id="PTHR31270">
    <property type="entry name" value="GLUTAMINYL-PEPTIDE CYCLOTRANSFERASE"/>
    <property type="match status" value="1"/>
</dbReference>
<protein>
    <submittedName>
        <fullName evidence="1">Glutamine cyclotransferase</fullName>
    </submittedName>
</protein>
<name>A0A5M4AYT8_9BACT</name>
<organism evidence="1 2">
    <name type="scientific">Prolixibacter bellariivorans</name>
    <dbReference type="NCBI Taxonomy" id="314319"/>
    <lineage>
        <taxon>Bacteria</taxon>
        <taxon>Pseudomonadati</taxon>
        <taxon>Bacteroidota</taxon>
        <taxon>Bacteroidia</taxon>
        <taxon>Marinilabiliales</taxon>
        <taxon>Prolixibacteraceae</taxon>
        <taxon>Prolixibacter</taxon>
    </lineage>
</organism>
<dbReference type="InterPro" id="IPR011044">
    <property type="entry name" value="Quino_amine_DH_bsu"/>
</dbReference>
<dbReference type="Pfam" id="PF05096">
    <property type="entry name" value="Glu_cyclase_2"/>
    <property type="match status" value="1"/>
</dbReference>
<dbReference type="InterPro" id="IPR007788">
    <property type="entry name" value="QCT"/>
</dbReference>